<dbReference type="GO" id="GO:0046872">
    <property type="term" value="F:metal ion binding"/>
    <property type="evidence" value="ECO:0007669"/>
    <property type="project" value="UniProtKB-KW"/>
</dbReference>
<dbReference type="CDD" id="cd03412">
    <property type="entry name" value="CbiK_N"/>
    <property type="match status" value="1"/>
</dbReference>
<dbReference type="CDD" id="cd03413">
    <property type="entry name" value="CbiK_C"/>
    <property type="match status" value="1"/>
</dbReference>
<dbReference type="GeneID" id="303559351"/>
<protein>
    <submittedName>
        <fullName evidence="3">Sirohydrochlorin cobaltochelatase</fullName>
    </submittedName>
</protein>
<sequence length="283" mass="32636">MKKAILVVSFGTSYLDVLKKSIEKAENQIAEQFKEYKVFRAFTAHIIIKKLKEKNGIFIDTPEEALDKLYKDGFEEVIMQPLHIIPGEEFQYIKNVQKMYQDKFKSLRLGRPIFYYQGIEDLPQDYSIFIETIEDLLKDKEGVVMMGHGTAHFSNAVYGCLQAVLQDHGYENVFVGTVEGYPTFDVVLKRIKRKNIKEVTLLPLMVVAGDHAINDMASDEKDSWKSMLEAEGIKVNIYMHGLGEIDAFNQLYINRIEDIIENRYIDAGETKKGRKNENNNNFI</sequence>
<dbReference type="KEGG" id="csep:CP523_01495"/>
<dbReference type="RefSeq" id="WP_120140428.1">
    <property type="nucleotide sequence ID" value="NZ_CP023671.1"/>
</dbReference>
<name>A0A9N7PK81_CLOSE</name>
<proteinExistence type="predicted"/>
<feature type="binding site" evidence="2">
    <location>
        <position position="148"/>
    </location>
    <ligand>
        <name>Co(2+)</name>
        <dbReference type="ChEBI" id="CHEBI:48828"/>
    </ligand>
</feature>
<gene>
    <name evidence="3" type="ORF">CP523_01495</name>
    <name evidence="4" type="ORF">NH397_09800</name>
</gene>
<dbReference type="Proteomes" id="UP001055437">
    <property type="component" value="Chromosome"/>
</dbReference>
<dbReference type="EMBL" id="CP023671">
    <property type="protein sequence ID" value="AYE33226.1"/>
    <property type="molecule type" value="Genomic_DNA"/>
</dbReference>
<keyword evidence="6" id="KW-1185">Reference proteome</keyword>
<evidence type="ECO:0000256" key="2">
    <source>
        <dbReference type="PIRSR" id="PIRSR033579-3"/>
    </source>
</evidence>
<evidence type="ECO:0000256" key="1">
    <source>
        <dbReference type="PIRSR" id="PIRSR033579-1"/>
    </source>
</evidence>
<dbReference type="SUPFAM" id="SSF53800">
    <property type="entry name" value="Chelatase"/>
    <property type="match status" value="1"/>
</dbReference>
<dbReference type="Gene3D" id="3.40.50.1400">
    <property type="match status" value="2"/>
</dbReference>
<dbReference type="AlphaFoldDB" id="A0A9N7PK81"/>
<dbReference type="EMBL" id="CP099799">
    <property type="protein sequence ID" value="USR99798.1"/>
    <property type="molecule type" value="Genomic_DNA"/>
</dbReference>
<feature type="active site" description="Proton acceptor" evidence="1">
    <location>
        <position position="148"/>
    </location>
</feature>
<dbReference type="GO" id="GO:0016852">
    <property type="term" value="F:sirohydrochlorin cobaltochelatase activity"/>
    <property type="evidence" value="ECO:0007669"/>
    <property type="project" value="InterPro"/>
</dbReference>
<reference evidence="3 5" key="1">
    <citation type="submission" date="2017-09" db="EMBL/GenBank/DDBJ databases">
        <authorList>
            <person name="Thomas P."/>
            <person name="Seyboldt C."/>
        </authorList>
    </citation>
    <scope>NUCLEOTIDE SEQUENCE [LARGE SCALE GENOMIC DNA]</scope>
    <source>
        <strain evidence="3 5">DSM 7534</strain>
    </source>
</reference>
<reference evidence="4" key="2">
    <citation type="submission" date="2022-06" db="EMBL/GenBank/DDBJ databases">
        <authorList>
            <person name="Holder M.E."/>
            <person name="Ajami N.J."/>
            <person name="Petrosino J.F."/>
        </authorList>
    </citation>
    <scope>NUCLEOTIDE SEQUENCE</scope>
    <source>
        <strain evidence="4">RMA 8861</strain>
    </source>
</reference>
<keyword evidence="2" id="KW-0479">Metal-binding</keyword>
<dbReference type="GO" id="GO:0019251">
    <property type="term" value="P:anaerobic cobalamin biosynthetic process"/>
    <property type="evidence" value="ECO:0007669"/>
    <property type="project" value="InterPro"/>
</dbReference>
<evidence type="ECO:0000313" key="4">
    <source>
        <dbReference type="EMBL" id="USR99798.1"/>
    </source>
</evidence>
<dbReference type="Proteomes" id="UP000280586">
    <property type="component" value="Chromosome"/>
</dbReference>
<feature type="binding site" evidence="2">
    <location>
        <position position="211"/>
    </location>
    <ligand>
        <name>Co(2+)</name>
        <dbReference type="ChEBI" id="CHEBI:48828"/>
    </ligand>
</feature>
<evidence type="ECO:0000313" key="6">
    <source>
        <dbReference type="Proteomes" id="UP001055437"/>
    </source>
</evidence>
<accession>A0A9N7PK81</accession>
<evidence type="ECO:0000313" key="5">
    <source>
        <dbReference type="Proteomes" id="UP000280586"/>
    </source>
</evidence>
<dbReference type="InterPro" id="IPR010388">
    <property type="entry name" value="Anaerobic_Co-chelatase"/>
</dbReference>
<dbReference type="Pfam" id="PF06180">
    <property type="entry name" value="CbiK"/>
    <property type="match status" value="1"/>
</dbReference>
<organism evidence="3 5">
    <name type="scientific">Clostridium septicum</name>
    <dbReference type="NCBI Taxonomy" id="1504"/>
    <lineage>
        <taxon>Bacteria</taxon>
        <taxon>Bacillati</taxon>
        <taxon>Bacillota</taxon>
        <taxon>Clostridia</taxon>
        <taxon>Eubacteriales</taxon>
        <taxon>Clostridiaceae</taxon>
        <taxon>Clostridium</taxon>
    </lineage>
</organism>
<feature type="binding site" evidence="2">
    <location>
        <position position="179"/>
    </location>
    <ligand>
        <name>Co(2+)</name>
        <dbReference type="ChEBI" id="CHEBI:48828"/>
    </ligand>
</feature>
<evidence type="ECO:0000313" key="3">
    <source>
        <dbReference type="EMBL" id="AYE33226.1"/>
    </source>
</evidence>
<dbReference type="PIRSF" id="PIRSF033579">
    <property type="entry name" value="Anaer_Co_chel"/>
    <property type="match status" value="1"/>
</dbReference>
<keyword evidence="2" id="KW-0170">Cobalt</keyword>